<sequence>MIAWLEVHIKEMEEQIETLEQTLFEFPGQIAGVDTSLLTCGSCARRAGPEGETVEELQDGTRLFLKLFRRCRRVMGGRSRGAGVSLELVTGESASSRATRGCGSAEGEAVV</sequence>
<accession>A0A4Y7SMQ2</accession>
<dbReference type="AlphaFoldDB" id="A0A4Y7SMQ2"/>
<dbReference type="OrthoDB" id="331602at2759"/>
<feature type="region of interest" description="Disordered" evidence="1">
    <location>
        <begin position="91"/>
        <end position="111"/>
    </location>
</feature>
<proteinExistence type="predicted"/>
<evidence type="ECO:0000313" key="2">
    <source>
        <dbReference type="EMBL" id="TEB23136.1"/>
    </source>
</evidence>
<keyword evidence="3" id="KW-1185">Reference proteome</keyword>
<organism evidence="2 3">
    <name type="scientific">Coprinellus micaceus</name>
    <name type="common">Glistening ink-cap mushroom</name>
    <name type="synonym">Coprinus micaceus</name>
    <dbReference type="NCBI Taxonomy" id="71717"/>
    <lineage>
        <taxon>Eukaryota</taxon>
        <taxon>Fungi</taxon>
        <taxon>Dikarya</taxon>
        <taxon>Basidiomycota</taxon>
        <taxon>Agaricomycotina</taxon>
        <taxon>Agaricomycetes</taxon>
        <taxon>Agaricomycetidae</taxon>
        <taxon>Agaricales</taxon>
        <taxon>Agaricineae</taxon>
        <taxon>Psathyrellaceae</taxon>
        <taxon>Coprinellus</taxon>
    </lineage>
</organism>
<evidence type="ECO:0000313" key="3">
    <source>
        <dbReference type="Proteomes" id="UP000298030"/>
    </source>
</evidence>
<comment type="caution">
    <text evidence="2">The sequence shown here is derived from an EMBL/GenBank/DDBJ whole genome shotgun (WGS) entry which is preliminary data.</text>
</comment>
<dbReference type="EMBL" id="QPFP01000081">
    <property type="protein sequence ID" value="TEB23136.1"/>
    <property type="molecule type" value="Genomic_DNA"/>
</dbReference>
<evidence type="ECO:0000256" key="1">
    <source>
        <dbReference type="SAM" id="MobiDB-lite"/>
    </source>
</evidence>
<name>A0A4Y7SMQ2_COPMI</name>
<dbReference type="Proteomes" id="UP000298030">
    <property type="component" value="Unassembled WGS sequence"/>
</dbReference>
<gene>
    <name evidence="2" type="ORF">FA13DRAFT_1455699</name>
</gene>
<reference evidence="2 3" key="1">
    <citation type="journal article" date="2019" name="Nat. Ecol. Evol.">
        <title>Megaphylogeny resolves global patterns of mushroom evolution.</title>
        <authorList>
            <person name="Varga T."/>
            <person name="Krizsan K."/>
            <person name="Foldi C."/>
            <person name="Dima B."/>
            <person name="Sanchez-Garcia M."/>
            <person name="Sanchez-Ramirez S."/>
            <person name="Szollosi G.J."/>
            <person name="Szarkandi J.G."/>
            <person name="Papp V."/>
            <person name="Albert L."/>
            <person name="Andreopoulos W."/>
            <person name="Angelini C."/>
            <person name="Antonin V."/>
            <person name="Barry K.W."/>
            <person name="Bougher N.L."/>
            <person name="Buchanan P."/>
            <person name="Buyck B."/>
            <person name="Bense V."/>
            <person name="Catcheside P."/>
            <person name="Chovatia M."/>
            <person name="Cooper J."/>
            <person name="Damon W."/>
            <person name="Desjardin D."/>
            <person name="Finy P."/>
            <person name="Geml J."/>
            <person name="Haridas S."/>
            <person name="Hughes K."/>
            <person name="Justo A."/>
            <person name="Karasinski D."/>
            <person name="Kautmanova I."/>
            <person name="Kiss B."/>
            <person name="Kocsube S."/>
            <person name="Kotiranta H."/>
            <person name="LaButti K.M."/>
            <person name="Lechner B.E."/>
            <person name="Liimatainen K."/>
            <person name="Lipzen A."/>
            <person name="Lukacs Z."/>
            <person name="Mihaltcheva S."/>
            <person name="Morgado L.N."/>
            <person name="Niskanen T."/>
            <person name="Noordeloos M.E."/>
            <person name="Ohm R.A."/>
            <person name="Ortiz-Santana B."/>
            <person name="Ovrebo C."/>
            <person name="Racz N."/>
            <person name="Riley R."/>
            <person name="Savchenko A."/>
            <person name="Shiryaev A."/>
            <person name="Soop K."/>
            <person name="Spirin V."/>
            <person name="Szebenyi C."/>
            <person name="Tomsovsky M."/>
            <person name="Tulloss R.E."/>
            <person name="Uehling J."/>
            <person name="Grigoriev I.V."/>
            <person name="Vagvolgyi C."/>
            <person name="Papp T."/>
            <person name="Martin F.M."/>
            <person name="Miettinen O."/>
            <person name="Hibbett D.S."/>
            <person name="Nagy L.G."/>
        </authorList>
    </citation>
    <scope>NUCLEOTIDE SEQUENCE [LARGE SCALE GENOMIC DNA]</scope>
    <source>
        <strain evidence="2 3">FP101781</strain>
    </source>
</reference>
<protein>
    <submittedName>
        <fullName evidence="2">Uncharacterized protein</fullName>
    </submittedName>
</protein>